<feature type="region of interest" description="Disordered" evidence="1">
    <location>
        <begin position="549"/>
        <end position="582"/>
    </location>
</feature>
<feature type="region of interest" description="Disordered" evidence="1">
    <location>
        <begin position="890"/>
        <end position="947"/>
    </location>
</feature>
<dbReference type="CDD" id="cd00063">
    <property type="entry name" value="FN3"/>
    <property type="match status" value="1"/>
</dbReference>
<dbReference type="InterPro" id="IPR036116">
    <property type="entry name" value="FN3_sf"/>
</dbReference>
<evidence type="ECO:0000256" key="1">
    <source>
        <dbReference type="SAM" id="MobiDB-lite"/>
    </source>
</evidence>
<accession>A0A6A4X1F3</accession>
<dbReference type="AlphaFoldDB" id="A0A6A4X1F3"/>
<dbReference type="GO" id="GO:0005819">
    <property type="term" value="C:spindle"/>
    <property type="evidence" value="ECO:0007669"/>
    <property type="project" value="TreeGrafter"/>
</dbReference>
<feature type="compositionally biased region" description="Gly residues" evidence="1">
    <location>
        <begin position="847"/>
        <end position="859"/>
    </location>
</feature>
<feature type="compositionally biased region" description="Basic and acidic residues" evidence="1">
    <location>
        <begin position="796"/>
        <end position="805"/>
    </location>
</feature>
<dbReference type="InterPro" id="IPR002110">
    <property type="entry name" value="Ankyrin_rpt"/>
</dbReference>
<dbReference type="Proteomes" id="UP000440578">
    <property type="component" value="Unassembled WGS sequence"/>
</dbReference>
<dbReference type="OrthoDB" id="2428204at2759"/>
<protein>
    <submittedName>
        <fullName evidence="3">Ankyrin repeat and fibronectin type-III domain-containing protein 1</fullName>
    </submittedName>
</protein>
<comment type="caution">
    <text evidence="3">The sequence shown here is derived from an EMBL/GenBank/DDBJ whole genome shotgun (WGS) entry which is preliminary data.</text>
</comment>
<dbReference type="Gene3D" id="2.60.40.10">
    <property type="entry name" value="Immunoglobulins"/>
    <property type="match status" value="1"/>
</dbReference>
<dbReference type="SUPFAM" id="SSF48403">
    <property type="entry name" value="Ankyrin repeat"/>
    <property type="match status" value="1"/>
</dbReference>
<feature type="compositionally biased region" description="Basic and acidic residues" evidence="1">
    <location>
        <begin position="766"/>
        <end position="776"/>
    </location>
</feature>
<name>A0A6A4X1F3_AMPAM</name>
<dbReference type="InterPro" id="IPR039269">
    <property type="entry name" value="ANKFN1"/>
</dbReference>
<sequence length="947" mass="105950">MPRWRQGSMEVLVDGLNMTKAERKRLEKLSKINIHLHALYAAVEHGQLEKARAILKTTDVDVNSVNGDGFSLLDIAVMTNNQQMARLLLTCGARESSQFLSTDSRCSHLQELVRKAQRRVDMLTSYVSSTNGGKESEKQRTLWQRRLKLLNRMKVGFDQTRPPDPPARVTVEVTGPQEVRLRLDEPECQHQAICTKYKVQWSTSADFSSVAGERDVTDLVPPPELPVRQLTQGRRYFFRAAAGNFCGWSRFVSSSPAGVLPSVWRDADQRASRLSGKVASLDRLFTQIRDSRPQYASDLRNLDGQSESPMARKNIKKKSIKNLFQTAIKFQKHLRSGVYLASVIYHEDRVAMTTEDFLPVLEVDESYPSSIHADFHWLMKVACTWDDVRSLRQDMERSLSSSSVHFRIKLLAAAEQLQVGDSALGVQDLGQLYFKPLRDSHGTLVFVVIYHMRSGKLPSASVRWQQVNKLQRKVSTSEEEPTVGESLISEIKDIITYHMVSSVGVSRGLYLGYLQCQTSVDIIRVSVSKDKPNVLPHVRVRDNPHVSSEEWEWLQESSSYRPPTSEEDGDVTPGVTSSSQSVTSRFRTQVETAVRRLLKLMDVPAEQAANHRLYNAEVLELNGTTSFLLLVPAADQVCSIKQTEELTAPNDCLRLPVQIFEMVHMMTYQRSFVSRYSRISSILETDTIMAQHAHREAFSDAEISEARGRLSQLQTFQTELEGVWRTSRWLTDAIAWARDKTQEGCPLSVAALRSWDGRDVSVSPVRDAKRLRKEEAPPAPSPAEFRRSSSQRLLKPRPEFQKSRTSECLLKSRGAGDEGRALLGYQDSSSEDSLSRPRPPNSARIVGGVGGSGGEGTGGTQLLSVASDLRKSSAPDVYVHADVERQWNAALSRSTPSFGERLAPPTRQLRMRGGGDRSPSDASSLASSARSLSSNDTETDTVQCRRG</sequence>
<gene>
    <name evidence="3" type="primary">ANKFN1</name>
    <name evidence="3" type="ORF">FJT64_015964</name>
</gene>
<dbReference type="PANTHER" id="PTHR21437">
    <property type="entry name" value="WIDE AWAKE"/>
    <property type="match status" value="1"/>
</dbReference>
<dbReference type="InterPro" id="IPR013783">
    <property type="entry name" value="Ig-like_fold"/>
</dbReference>
<dbReference type="SUPFAM" id="SSF49265">
    <property type="entry name" value="Fibronectin type III"/>
    <property type="match status" value="1"/>
</dbReference>
<dbReference type="GO" id="GO:0000132">
    <property type="term" value="P:establishment of mitotic spindle orientation"/>
    <property type="evidence" value="ECO:0007669"/>
    <property type="project" value="TreeGrafter"/>
</dbReference>
<keyword evidence="4" id="KW-1185">Reference proteome</keyword>
<dbReference type="Gene3D" id="1.25.40.20">
    <property type="entry name" value="Ankyrin repeat-containing domain"/>
    <property type="match status" value="1"/>
</dbReference>
<dbReference type="InterPro" id="IPR036770">
    <property type="entry name" value="Ankyrin_rpt-contain_sf"/>
</dbReference>
<dbReference type="SMART" id="SM00248">
    <property type="entry name" value="ANK"/>
    <property type="match status" value="2"/>
</dbReference>
<evidence type="ECO:0000313" key="4">
    <source>
        <dbReference type="Proteomes" id="UP000440578"/>
    </source>
</evidence>
<organism evidence="3 4">
    <name type="scientific">Amphibalanus amphitrite</name>
    <name type="common">Striped barnacle</name>
    <name type="synonym">Balanus amphitrite</name>
    <dbReference type="NCBI Taxonomy" id="1232801"/>
    <lineage>
        <taxon>Eukaryota</taxon>
        <taxon>Metazoa</taxon>
        <taxon>Ecdysozoa</taxon>
        <taxon>Arthropoda</taxon>
        <taxon>Crustacea</taxon>
        <taxon>Multicrustacea</taxon>
        <taxon>Cirripedia</taxon>
        <taxon>Thoracica</taxon>
        <taxon>Thoracicalcarea</taxon>
        <taxon>Balanomorpha</taxon>
        <taxon>Balanoidea</taxon>
        <taxon>Balanidae</taxon>
        <taxon>Amphibalaninae</taxon>
        <taxon>Amphibalanus</taxon>
    </lineage>
</organism>
<feature type="domain" description="Fibronectin type-III" evidence="2">
    <location>
        <begin position="165"/>
        <end position="262"/>
    </location>
</feature>
<dbReference type="PROSITE" id="PS50853">
    <property type="entry name" value="FN3"/>
    <property type="match status" value="1"/>
</dbReference>
<dbReference type="SMART" id="SM00060">
    <property type="entry name" value="FN3"/>
    <property type="match status" value="1"/>
</dbReference>
<dbReference type="Pfam" id="PF13637">
    <property type="entry name" value="Ank_4"/>
    <property type="match status" value="1"/>
</dbReference>
<dbReference type="PANTHER" id="PTHR21437:SF1">
    <property type="entry name" value="WIDE AWAKE"/>
    <property type="match status" value="1"/>
</dbReference>
<proteinExistence type="predicted"/>
<feature type="compositionally biased region" description="Low complexity" evidence="1">
    <location>
        <begin position="920"/>
        <end position="934"/>
    </location>
</feature>
<evidence type="ECO:0000313" key="3">
    <source>
        <dbReference type="EMBL" id="KAF0313526.1"/>
    </source>
</evidence>
<evidence type="ECO:0000259" key="2">
    <source>
        <dbReference type="PROSITE" id="PS50853"/>
    </source>
</evidence>
<feature type="region of interest" description="Disordered" evidence="1">
    <location>
        <begin position="766"/>
        <end position="861"/>
    </location>
</feature>
<dbReference type="InterPro" id="IPR003961">
    <property type="entry name" value="FN3_dom"/>
</dbReference>
<reference evidence="3 4" key="1">
    <citation type="submission" date="2019-07" db="EMBL/GenBank/DDBJ databases">
        <title>Draft genome assembly of a fouling barnacle, Amphibalanus amphitrite (Darwin, 1854): The first reference genome for Thecostraca.</title>
        <authorList>
            <person name="Kim W."/>
        </authorList>
    </citation>
    <scope>NUCLEOTIDE SEQUENCE [LARGE SCALE GENOMIC DNA]</scope>
    <source>
        <strain evidence="3">SNU_AA5</strain>
        <tissue evidence="3">Soma without cirri and trophi</tissue>
    </source>
</reference>
<dbReference type="EMBL" id="VIIS01000086">
    <property type="protein sequence ID" value="KAF0313526.1"/>
    <property type="molecule type" value="Genomic_DNA"/>
</dbReference>
<dbReference type="GO" id="GO:0061172">
    <property type="term" value="P:regulation of establishment of bipolar cell polarity"/>
    <property type="evidence" value="ECO:0007669"/>
    <property type="project" value="TreeGrafter"/>
</dbReference>